<reference evidence="1 2" key="1">
    <citation type="journal article" date="2014" name="Am. J. Bot.">
        <title>Genome assembly and annotation for red clover (Trifolium pratense; Fabaceae).</title>
        <authorList>
            <person name="Istvanek J."/>
            <person name="Jaros M."/>
            <person name="Krenek A."/>
            <person name="Repkova J."/>
        </authorList>
    </citation>
    <scope>NUCLEOTIDE SEQUENCE [LARGE SCALE GENOMIC DNA]</scope>
    <source>
        <strain evidence="2">cv. Tatra</strain>
        <tissue evidence="1">Young leaves</tissue>
    </source>
</reference>
<name>A0A2K3JUG4_TRIPR</name>
<sequence length="89" mass="10073">MLHLDMDLTGARILELCVDLLESLDIPGSGLIVFYVKCREDTIETVTHSTHASPQIRNNRYITCPTIPQIPFPDTIKTVNFNHMSPHLI</sequence>
<protein>
    <submittedName>
        <fullName evidence="1">Uncharacterized protein</fullName>
    </submittedName>
</protein>
<evidence type="ECO:0000313" key="1">
    <source>
        <dbReference type="EMBL" id="PNX57701.1"/>
    </source>
</evidence>
<proteinExistence type="predicted"/>
<dbReference type="EMBL" id="ASHM01077004">
    <property type="protein sequence ID" value="PNX57701.1"/>
    <property type="molecule type" value="Genomic_DNA"/>
</dbReference>
<dbReference type="Proteomes" id="UP000236291">
    <property type="component" value="Unassembled WGS sequence"/>
</dbReference>
<comment type="caution">
    <text evidence="1">The sequence shown here is derived from an EMBL/GenBank/DDBJ whole genome shotgun (WGS) entry which is preliminary data.</text>
</comment>
<dbReference type="AlphaFoldDB" id="A0A2K3JUG4"/>
<evidence type="ECO:0000313" key="2">
    <source>
        <dbReference type="Proteomes" id="UP000236291"/>
    </source>
</evidence>
<accession>A0A2K3JUG4</accession>
<organism evidence="1 2">
    <name type="scientific">Trifolium pratense</name>
    <name type="common">Red clover</name>
    <dbReference type="NCBI Taxonomy" id="57577"/>
    <lineage>
        <taxon>Eukaryota</taxon>
        <taxon>Viridiplantae</taxon>
        <taxon>Streptophyta</taxon>
        <taxon>Embryophyta</taxon>
        <taxon>Tracheophyta</taxon>
        <taxon>Spermatophyta</taxon>
        <taxon>Magnoliopsida</taxon>
        <taxon>eudicotyledons</taxon>
        <taxon>Gunneridae</taxon>
        <taxon>Pentapetalae</taxon>
        <taxon>rosids</taxon>
        <taxon>fabids</taxon>
        <taxon>Fabales</taxon>
        <taxon>Fabaceae</taxon>
        <taxon>Papilionoideae</taxon>
        <taxon>50 kb inversion clade</taxon>
        <taxon>NPAAA clade</taxon>
        <taxon>Hologalegina</taxon>
        <taxon>IRL clade</taxon>
        <taxon>Trifolieae</taxon>
        <taxon>Trifolium</taxon>
    </lineage>
</organism>
<reference evidence="1 2" key="2">
    <citation type="journal article" date="2017" name="Front. Plant Sci.">
        <title>Gene Classification and Mining of Molecular Markers Useful in Red Clover (Trifolium pratense) Breeding.</title>
        <authorList>
            <person name="Istvanek J."/>
            <person name="Dluhosova J."/>
            <person name="Dluhos P."/>
            <person name="Patkova L."/>
            <person name="Nedelnik J."/>
            <person name="Repkova J."/>
        </authorList>
    </citation>
    <scope>NUCLEOTIDE SEQUENCE [LARGE SCALE GENOMIC DNA]</scope>
    <source>
        <strain evidence="2">cv. Tatra</strain>
        <tissue evidence="1">Young leaves</tissue>
    </source>
</reference>
<gene>
    <name evidence="1" type="ORF">L195_g050537</name>
</gene>